<accession>A0A4R8TUT5</accession>
<evidence type="ECO:0000313" key="1">
    <source>
        <dbReference type="EMBL" id="TEA22687.1"/>
    </source>
</evidence>
<reference evidence="1 2" key="1">
    <citation type="submission" date="2018-11" db="EMBL/GenBank/DDBJ databases">
        <title>Genome sequence and assembly of Colletotrichum sidae.</title>
        <authorList>
            <person name="Gan P."/>
            <person name="Shirasu K."/>
        </authorList>
    </citation>
    <scope>NUCLEOTIDE SEQUENCE [LARGE SCALE GENOMIC DNA]</scope>
    <source>
        <strain evidence="1 2">CBS 518.97</strain>
    </source>
</reference>
<protein>
    <submittedName>
        <fullName evidence="1">Uncharacterized protein</fullName>
    </submittedName>
</protein>
<evidence type="ECO:0000313" key="2">
    <source>
        <dbReference type="Proteomes" id="UP000295604"/>
    </source>
</evidence>
<comment type="caution">
    <text evidence="1">The sequence shown here is derived from an EMBL/GenBank/DDBJ whole genome shotgun (WGS) entry which is preliminary data.</text>
</comment>
<keyword evidence="2" id="KW-1185">Reference proteome</keyword>
<organism evidence="1 2">
    <name type="scientific">Colletotrichum sidae</name>
    <dbReference type="NCBI Taxonomy" id="1347389"/>
    <lineage>
        <taxon>Eukaryota</taxon>
        <taxon>Fungi</taxon>
        <taxon>Dikarya</taxon>
        <taxon>Ascomycota</taxon>
        <taxon>Pezizomycotina</taxon>
        <taxon>Sordariomycetes</taxon>
        <taxon>Hypocreomycetidae</taxon>
        <taxon>Glomerellales</taxon>
        <taxon>Glomerellaceae</taxon>
        <taxon>Colletotrichum</taxon>
        <taxon>Colletotrichum orbiculare species complex</taxon>
    </lineage>
</organism>
<dbReference type="Proteomes" id="UP000295604">
    <property type="component" value="Unassembled WGS sequence"/>
</dbReference>
<dbReference type="AlphaFoldDB" id="A0A4R8TUT5"/>
<gene>
    <name evidence="1" type="ORF">C8034_v001263</name>
</gene>
<sequence length="114" mass="12528">MPYIRLSLTRGPVLSQPSEGLEMQENDLHGFYTTPVTEGTANANGKKWFLASLGTSSSVVSGVCCVSECNSRREIVVVVAFFSRGGTLRMPLLGICHRDSRRISKAAWRNEHEA</sequence>
<proteinExistence type="predicted"/>
<dbReference type="EMBL" id="QAPF01000003">
    <property type="protein sequence ID" value="TEA22687.1"/>
    <property type="molecule type" value="Genomic_DNA"/>
</dbReference>
<name>A0A4R8TUT5_9PEZI</name>